<dbReference type="Proteomes" id="UP000265742">
    <property type="component" value="Unassembled WGS sequence"/>
</dbReference>
<feature type="region of interest" description="Disordered" evidence="14">
    <location>
        <begin position="256"/>
        <end position="280"/>
    </location>
</feature>
<organism evidence="15 16">
    <name type="scientific">Amnibacterium setariae</name>
    <dbReference type="NCBI Taxonomy" id="2306585"/>
    <lineage>
        <taxon>Bacteria</taxon>
        <taxon>Bacillati</taxon>
        <taxon>Actinomycetota</taxon>
        <taxon>Actinomycetes</taxon>
        <taxon>Micrococcales</taxon>
        <taxon>Microbacteriaceae</taxon>
        <taxon>Amnibacterium</taxon>
    </lineage>
</organism>
<comment type="subunit">
    <text evidence="4">Homotrimer.</text>
</comment>
<dbReference type="EC" id="4.1.3.17" evidence="5"/>
<evidence type="ECO:0000256" key="5">
    <source>
        <dbReference type="ARBA" id="ARBA00012213"/>
    </source>
</evidence>
<evidence type="ECO:0000256" key="7">
    <source>
        <dbReference type="ARBA" id="ARBA00016549"/>
    </source>
</evidence>
<evidence type="ECO:0000256" key="11">
    <source>
        <dbReference type="ARBA" id="ARBA00032305"/>
    </source>
</evidence>
<dbReference type="PANTHER" id="PTHR33254">
    <property type="entry name" value="4-HYDROXY-4-METHYL-2-OXOGLUTARATE ALDOLASE 3-RELATED"/>
    <property type="match status" value="1"/>
</dbReference>
<evidence type="ECO:0000256" key="13">
    <source>
        <dbReference type="PIRSR" id="PIRSR605493-1"/>
    </source>
</evidence>
<evidence type="ECO:0000313" key="16">
    <source>
        <dbReference type="Proteomes" id="UP000265742"/>
    </source>
</evidence>
<feature type="binding site" evidence="13">
    <location>
        <position position="152"/>
    </location>
    <ligand>
        <name>Mg(2+)</name>
        <dbReference type="ChEBI" id="CHEBI:18420"/>
    </ligand>
</feature>
<feature type="region of interest" description="Disordered" evidence="14">
    <location>
        <begin position="1"/>
        <end position="30"/>
    </location>
</feature>
<keyword evidence="13" id="KW-0479">Metal-binding</keyword>
<proteinExistence type="inferred from homology"/>
<dbReference type="SUPFAM" id="SSF89562">
    <property type="entry name" value="RraA-like"/>
    <property type="match status" value="1"/>
</dbReference>
<gene>
    <name evidence="15" type="ORF">D1781_11555</name>
</gene>
<evidence type="ECO:0000256" key="12">
    <source>
        <dbReference type="ARBA" id="ARBA00047973"/>
    </source>
</evidence>
<comment type="cofactor">
    <cofactor evidence="2">
        <name>a divalent metal cation</name>
        <dbReference type="ChEBI" id="CHEBI:60240"/>
    </cofactor>
</comment>
<comment type="similarity">
    <text evidence="3">Belongs to the class II aldolase/RraA-like family.</text>
</comment>
<dbReference type="AlphaFoldDB" id="A0A3A1TV55"/>
<dbReference type="CDD" id="cd16841">
    <property type="entry name" value="RraA_family"/>
    <property type="match status" value="1"/>
</dbReference>
<dbReference type="NCBIfam" id="NF006093">
    <property type="entry name" value="PRK08245.1"/>
    <property type="match status" value="1"/>
</dbReference>
<feature type="binding site" evidence="13">
    <location>
        <begin position="129"/>
        <end position="132"/>
    </location>
    <ligand>
        <name>substrate</name>
    </ligand>
</feature>
<keyword evidence="13" id="KW-0460">Magnesium</keyword>
<dbReference type="InterPro" id="IPR036704">
    <property type="entry name" value="RraA/RraA-like_sf"/>
</dbReference>
<sequence length="280" mass="29820">MPDEAIGTSARRAGAAETSPGISTPGITRPDPGVVARLRAIGTATISGELNRLGVRSAAITGPVPRTPGATVAGPALTLQCLPKREDLALADEYADPERSLHRHVLYHARPGDVVVVDARGDLESGIFGEMMLTYFAAQGGVGVVVDGCIRDFGSASRLGIGLWLRGTTPNFHSQTALMPHAVNVPVACGGTTVVPGDVVVADDDGAVVVPIALAEAVAERAEEHLEWEEFSRTRLAAGGDLRRYYPLTEAARPEYEAWRRSRAEQQQGAQRAEQREERR</sequence>
<reference evidence="16" key="1">
    <citation type="submission" date="2018-09" db="EMBL/GenBank/DDBJ databases">
        <authorList>
            <person name="Kim I."/>
        </authorList>
    </citation>
    <scope>NUCLEOTIDE SEQUENCE [LARGE SCALE GENOMIC DNA]</scope>
    <source>
        <strain evidence="16">DD4a</strain>
    </source>
</reference>
<evidence type="ECO:0000256" key="9">
    <source>
        <dbReference type="ARBA" id="ARBA00029596"/>
    </source>
</evidence>
<evidence type="ECO:0000256" key="14">
    <source>
        <dbReference type="SAM" id="MobiDB-lite"/>
    </source>
</evidence>
<dbReference type="InterPro" id="IPR005493">
    <property type="entry name" value="RraA/RraA-like"/>
</dbReference>
<dbReference type="Gene3D" id="3.50.30.40">
    <property type="entry name" value="Ribonuclease E inhibitor RraA/RraA-like"/>
    <property type="match status" value="1"/>
</dbReference>
<comment type="function">
    <text evidence="8">Catalyzes the aldol cleavage of 4-hydroxy-4-methyl-2-oxoglutarate (HMG) into 2 molecules of pyruvate. Also contains a secondary oxaloacetate (OAA) decarboxylase activity due to the common pyruvate enolate transition state formed following C-C bond cleavage in the retro-aldol and decarboxylation reactions.</text>
</comment>
<keyword evidence="16" id="KW-1185">Reference proteome</keyword>
<dbReference type="Pfam" id="PF03737">
    <property type="entry name" value="RraA-like"/>
    <property type="match status" value="1"/>
</dbReference>
<evidence type="ECO:0000256" key="3">
    <source>
        <dbReference type="ARBA" id="ARBA00008621"/>
    </source>
</evidence>
<dbReference type="EC" id="4.1.1.112" evidence="6"/>
<dbReference type="RefSeq" id="WP_119482422.1">
    <property type="nucleotide sequence ID" value="NZ_QXTG01000002.1"/>
</dbReference>
<dbReference type="GO" id="GO:0047443">
    <property type="term" value="F:4-hydroxy-4-methyl-2-oxoglutarate aldolase activity"/>
    <property type="evidence" value="ECO:0007669"/>
    <property type="project" value="UniProtKB-EC"/>
</dbReference>
<dbReference type="PANTHER" id="PTHR33254:SF4">
    <property type="entry name" value="4-HYDROXY-4-METHYL-2-OXOGLUTARATE ALDOLASE 3-RELATED"/>
    <property type="match status" value="1"/>
</dbReference>
<name>A0A3A1TV55_9MICO</name>
<evidence type="ECO:0000256" key="1">
    <source>
        <dbReference type="ARBA" id="ARBA00001342"/>
    </source>
</evidence>
<dbReference type="GO" id="GO:0008948">
    <property type="term" value="F:oxaloacetate decarboxylase activity"/>
    <property type="evidence" value="ECO:0007669"/>
    <property type="project" value="UniProtKB-EC"/>
</dbReference>
<evidence type="ECO:0000256" key="4">
    <source>
        <dbReference type="ARBA" id="ARBA00011233"/>
    </source>
</evidence>
<comment type="catalytic activity">
    <reaction evidence="1">
        <text>4-hydroxy-4-methyl-2-oxoglutarate = 2 pyruvate</text>
        <dbReference type="Rhea" id="RHEA:22748"/>
        <dbReference type="ChEBI" id="CHEBI:15361"/>
        <dbReference type="ChEBI" id="CHEBI:58276"/>
        <dbReference type="EC" id="4.1.3.17"/>
    </reaction>
</comment>
<evidence type="ECO:0000256" key="2">
    <source>
        <dbReference type="ARBA" id="ARBA00001968"/>
    </source>
</evidence>
<dbReference type="OrthoDB" id="9805307at2"/>
<protein>
    <recommendedName>
        <fullName evidence="7">Putative 4-hydroxy-4-methyl-2-oxoglutarate aldolase</fullName>
        <ecNumber evidence="6">4.1.1.112</ecNumber>
        <ecNumber evidence="5">4.1.3.17</ecNumber>
    </recommendedName>
    <alternativeName>
        <fullName evidence="11">Oxaloacetate decarboxylase</fullName>
    </alternativeName>
    <alternativeName>
        <fullName evidence="9">Regulator of ribonuclease activity homolog</fullName>
    </alternativeName>
    <alternativeName>
        <fullName evidence="10">RraA-like protein</fullName>
    </alternativeName>
</protein>
<evidence type="ECO:0000256" key="6">
    <source>
        <dbReference type="ARBA" id="ARBA00012947"/>
    </source>
</evidence>
<comment type="catalytic activity">
    <reaction evidence="12">
        <text>oxaloacetate + H(+) = pyruvate + CO2</text>
        <dbReference type="Rhea" id="RHEA:15641"/>
        <dbReference type="ChEBI" id="CHEBI:15361"/>
        <dbReference type="ChEBI" id="CHEBI:15378"/>
        <dbReference type="ChEBI" id="CHEBI:16452"/>
        <dbReference type="ChEBI" id="CHEBI:16526"/>
        <dbReference type="EC" id="4.1.1.112"/>
    </reaction>
</comment>
<evidence type="ECO:0000256" key="8">
    <source>
        <dbReference type="ARBA" id="ARBA00025046"/>
    </source>
</evidence>
<comment type="cofactor">
    <cofactor evidence="13">
        <name>Mg(2+)</name>
        <dbReference type="ChEBI" id="CHEBI:18420"/>
    </cofactor>
</comment>
<evidence type="ECO:0000313" key="15">
    <source>
        <dbReference type="EMBL" id="RIX28112.1"/>
    </source>
</evidence>
<evidence type="ECO:0000256" key="10">
    <source>
        <dbReference type="ARBA" id="ARBA00030169"/>
    </source>
</evidence>
<dbReference type="GO" id="GO:0046872">
    <property type="term" value="F:metal ion binding"/>
    <property type="evidence" value="ECO:0007669"/>
    <property type="project" value="UniProtKB-KW"/>
</dbReference>
<accession>A0A3A1TV55</accession>
<dbReference type="EMBL" id="QXTG01000002">
    <property type="protein sequence ID" value="RIX28112.1"/>
    <property type="molecule type" value="Genomic_DNA"/>
</dbReference>
<feature type="binding site" evidence="13">
    <location>
        <position position="151"/>
    </location>
    <ligand>
        <name>substrate</name>
    </ligand>
</feature>
<comment type="caution">
    <text evidence="15">The sequence shown here is derived from an EMBL/GenBank/DDBJ whole genome shotgun (WGS) entry which is preliminary data.</text>
</comment>